<dbReference type="GO" id="GO:0009432">
    <property type="term" value="P:SOS response"/>
    <property type="evidence" value="ECO:0007669"/>
    <property type="project" value="TreeGrafter"/>
</dbReference>
<dbReference type="SUPFAM" id="SSF52540">
    <property type="entry name" value="P-loop containing nucleoside triphosphate hydrolases"/>
    <property type="match status" value="1"/>
</dbReference>
<feature type="binding site" evidence="6">
    <location>
        <position position="134"/>
    </location>
    <ligand>
        <name>[4Fe-4S] cluster</name>
        <dbReference type="ChEBI" id="CHEBI:49883"/>
    </ligand>
</feature>
<dbReference type="SMART" id="SM00491">
    <property type="entry name" value="HELICc2"/>
    <property type="match status" value="1"/>
</dbReference>
<gene>
    <name evidence="6" type="primary">dinG</name>
    <name evidence="8" type="ORF">GCM10011348_01720</name>
</gene>
<evidence type="ECO:0000256" key="2">
    <source>
        <dbReference type="ARBA" id="ARBA00022741"/>
    </source>
</evidence>
<dbReference type="Gene3D" id="3.40.50.300">
    <property type="entry name" value="P-loop containing nucleotide triphosphate hydrolases"/>
    <property type="match status" value="2"/>
</dbReference>
<reference evidence="8 9" key="1">
    <citation type="journal article" date="2014" name="Int. J. Syst. Evol. Microbiol.">
        <title>Complete genome sequence of Corynebacterium casei LMG S-19264T (=DSM 44701T), isolated from a smear-ripened cheese.</title>
        <authorList>
            <consortium name="US DOE Joint Genome Institute (JGI-PGF)"/>
            <person name="Walter F."/>
            <person name="Albersmeier A."/>
            <person name="Kalinowski J."/>
            <person name="Ruckert C."/>
        </authorList>
    </citation>
    <scope>NUCLEOTIDE SEQUENCE [LARGE SCALE GENOMIC DNA]</scope>
    <source>
        <strain evidence="8 9">CGMCC 1.7286</strain>
    </source>
</reference>
<dbReference type="InterPro" id="IPR027417">
    <property type="entry name" value="P-loop_NTPase"/>
</dbReference>
<dbReference type="NCBIfam" id="NF008729">
    <property type="entry name" value="PRK11747.1"/>
    <property type="match status" value="1"/>
</dbReference>
<dbReference type="PROSITE" id="PS51193">
    <property type="entry name" value="HELICASE_ATP_BIND_2"/>
    <property type="match status" value="1"/>
</dbReference>
<dbReference type="GO" id="GO:0043139">
    <property type="term" value="F:5'-3' DNA helicase activity"/>
    <property type="evidence" value="ECO:0007669"/>
    <property type="project" value="UniProtKB-UniRule"/>
</dbReference>
<feature type="binding site" evidence="6">
    <location>
        <position position="213"/>
    </location>
    <ligand>
        <name>[4Fe-4S] cluster</name>
        <dbReference type="ChEBI" id="CHEBI:49883"/>
    </ligand>
</feature>
<keyword evidence="3 6" id="KW-0378">Hydrolase</keyword>
<comment type="caution">
    <text evidence="8">The sequence shown here is derived from an EMBL/GenBank/DDBJ whole genome shotgun (WGS) entry which is preliminary data.</text>
</comment>
<evidence type="ECO:0000313" key="9">
    <source>
        <dbReference type="Proteomes" id="UP000599578"/>
    </source>
</evidence>
<dbReference type="FunFam" id="3.40.50.300:FF:000437">
    <property type="entry name" value="ATP-dependent DNA helicase DinG"/>
    <property type="match status" value="1"/>
</dbReference>
<dbReference type="EMBL" id="BMLT01000001">
    <property type="protein sequence ID" value="GGO75880.1"/>
    <property type="molecule type" value="Genomic_DNA"/>
</dbReference>
<dbReference type="GO" id="GO:0016818">
    <property type="term" value="F:hydrolase activity, acting on acid anhydrides, in phosphorus-containing anhydrides"/>
    <property type="evidence" value="ECO:0007669"/>
    <property type="project" value="InterPro"/>
</dbReference>
<keyword evidence="5 6" id="KW-0238">DNA-binding</keyword>
<dbReference type="GO" id="GO:0033677">
    <property type="term" value="F:DNA/RNA helicase activity"/>
    <property type="evidence" value="ECO:0007669"/>
    <property type="project" value="TreeGrafter"/>
</dbReference>
<dbReference type="GO" id="GO:0046872">
    <property type="term" value="F:metal ion binding"/>
    <property type="evidence" value="ECO:0007669"/>
    <property type="project" value="UniProtKB-KW"/>
</dbReference>
<dbReference type="GO" id="GO:0005524">
    <property type="term" value="F:ATP binding"/>
    <property type="evidence" value="ECO:0007669"/>
    <property type="project" value="UniProtKB-UniRule"/>
</dbReference>
<dbReference type="InterPro" id="IPR039000">
    <property type="entry name" value="DinG_proteobact"/>
</dbReference>
<keyword evidence="6 8" id="KW-0347">Helicase</keyword>
<comment type="function">
    <text evidence="6">DNA-dependent ATPase and 5'-3' DNA helicase. Unwinds D-loops, R-loops, forked DNA and G-quadruplex DNA.</text>
</comment>
<keyword evidence="2 6" id="KW-0547">Nucleotide-binding</keyword>
<dbReference type="GO" id="GO:0006281">
    <property type="term" value="P:DNA repair"/>
    <property type="evidence" value="ECO:0007669"/>
    <property type="project" value="TreeGrafter"/>
</dbReference>
<evidence type="ECO:0000259" key="7">
    <source>
        <dbReference type="PROSITE" id="PS51193"/>
    </source>
</evidence>
<keyword evidence="6" id="KW-0408">Iron</keyword>
<accession>A0A917Z744</accession>
<name>A0A917Z744_9GAMM</name>
<comment type="cofactor">
    <cofactor evidence="6">
        <name>[4Fe-4S] cluster</name>
        <dbReference type="ChEBI" id="CHEBI:49883"/>
    </cofactor>
    <text evidence="6">Binds 1 [4Fe-4S] cluster.</text>
</comment>
<comment type="catalytic activity">
    <reaction evidence="6">
        <text>ATP + H2O = ADP + phosphate + H(+)</text>
        <dbReference type="Rhea" id="RHEA:13065"/>
        <dbReference type="ChEBI" id="CHEBI:15377"/>
        <dbReference type="ChEBI" id="CHEBI:15378"/>
        <dbReference type="ChEBI" id="CHEBI:30616"/>
        <dbReference type="ChEBI" id="CHEBI:43474"/>
        <dbReference type="ChEBI" id="CHEBI:456216"/>
        <dbReference type="EC" id="5.6.2.3"/>
    </reaction>
</comment>
<proteinExistence type="inferred from homology"/>
<sequence>MADVDVLTEALKNEIQQAYRDFLAAKSLRPRQGQRLMIAHIARVLGNIEADASGVRQQGPHVCLVEAGTGTGKTLAYLLATLPLARAAGKKLILSTATVALQEQLVMKDLPEISRHAQLPVKFSLAKGRGRYLCINKAERLLDSQAAMGQMALYEDELAAKLDDESVALYRDLLNEFAAGRWDGDRDNLRQELEEPLWQPLTSDHLQCSNRRCANFSACPFYRARESLDQVEVVIANHDLVMADLALGGGAILPDPVDSIYVFDEGHHLAAKAIGHFAYSMRVGSSSRWLSTASRQLERMRGECGDHSVLNTYVGQLDVPFAELHQCLEGLQRSLRTMLHDADGSPGAERFRFPGGKLPEALRIEAGDIAMIADKASSKIEMIVDLLKEAMDGGIPELDKASAERWYPQVGVLLSRMQSICWLARSYREPDPEGASPTARWINIVEGSDGIDYECRSSPVSAAGTLGEHLWEHCYGAVVTSATLTALGQFDRVLVDLGLAPDTPCERLQSPFDHQRSAELWVPPMQADPSDPEGHTREVAEFLGQRLLSAKATLVLFSSWRQMRTVLEQLDESIKNTVLSQGQYSKNEILQQHRAAVDRGEPSVIFGLASFAEGVDLPGGYLTEVIIAKLPFSVPDDPVDATMAEWIEQRGGNAFIDWSVPMASMRLTQAVGRLLRTEQDSGTVILLDRRVVTRRYGRQLLDALPPFRRKLN</sequence>
<dbReference type="InterPro" id="IPR006555">
    <property type="entry name" value="ATP-dep_Helicase_C"/>
</dbReference>
<dbReference type="PANTHER" id="PTHR11472">
    <property type="entry name" value="DNA REPAIR DEAD HELICASE RAD3/XP-D SUBFAMILY MEMBER"/>
    <property type="match status" value="1"/>
</dbReference>
<keyword evidence="9" id="KW-1185">Reference proteome</keyword>
<dbReference type="PANTHER" id="PTHR11472:SF59">
    <property type="entry name" value="ATP-DEPENDENT DNA HELICASE DING"/>
    <property type="match status" value="1"/>
</dbReference>
<dbReference type="AlphaFoldDB" id="A0A917Z744"/>
<organism evidence="8 9">
    <name type="scientific">Marinobacterium nitratireducens</name>
    <dbReference type="NCBI Taxonomy" id="518897"/>
    <lineage>
        <taxon>Bacteria</taxon>
        <taxon>Pseudomonadati</taxon>
        <taxon>Pseudomonadota</taxon>
        <taxon>Gammaproteobacteria</taxon>
        <taxon>Oceanospirillales</taxon>
        <taxon>Oceanospirillaceae</taxon>
        <taxon>Marinobacterium</taxon>
    </lineage>
</organism>
<dbReference type="EC" id="5.6.2.3" evidence="6"/>
<feature type="domain" description="Helicase ATP-binding" evidence="7">
    <location>
        <begin position="20"/>
        <end position="335"/>
    </location>
</feature>
<keyword evidence="4 6" id="KW-0067">ATP-binding</keyword>
<dbReference type="Pfam" id="PF00270">
    <property type="entry name" value="DEAD"/>
    <property type="match status" value="1"/>
</dbReference>
<dbReference type="HAMAP" id="MF_02205">
    <property type="entry name" value="DinG_proteobact"/>
    <property type="match status" value="1"/>
</dbReference>
<feature type="binding site" evidence="6">
    <location>
        <position position="208"/>
    </location>
    <ligand>
        <name>[4Fe-4S] cluster</name>
        <dbReference type="ChEBI" id="CHEBI:49883"/>
    </ligand>
</feature>
<dbReference type="InterPro" id="IPR014013">
    <property type="entry name" value="Helic_SF1/SF2_ATP-bd_DinG/Rad3"/>
</dbReference>
<dbReference type="InterPro" id="IPR011545">
    <property type="entry name" value="DEAD/DEAH_box_helicase_dom"/>
</dbReference>
<protein>
    <recommendedName>
        <fullName evidence="6">ATP-dependent DNA helicase DinG</fullName>
        <ecNumber evidence="6">5.6.2.3</ecNumber>
    </recommendedName>
    <alternativeName>
        <fullName evidence="6">DNA 5'-3' helicase DinG</fullName>
    </alternativeName>
</protein>
<keyword evidence="6" id="KW-0479">Metal-binding</keyword>
<evidence type="ECO:0000313" key="8">
    <source>
        <dbReference type="EMBL" id="GGO75880.1"/>
    </source>
</evidence>
<evidence type="ECO:0000256" key="3">
    <source>
        <dbReference type="ARBA" id="ARBA00022801"/>
    </source>
</evidence>
<dbReference type="GO" id="GO:0051539">
    <property type="term" value="F:4 iron, 4 sulfur cluster binding"/>
    <property type="evidence" value="ECO:0007669"/>
    <property type="project" value="UniProtKB-UniRule"/>
</dbReference>
<dbReference type="Proteomes" id="UP000599578">
    <property type="component" value="Unassembled WGS sequence"/>
</dbReference>
<evidence type="ECO:0000256" key="1">
    <source>
        <dbReference type="ARBA" id="ARBA00022485"/>
    </source>
</evidence>
<keyword evidence="6" id="KW-0413">Isomerase</keyword>
<evidence type="ECO:0000256" key="6">
    <source>
        <dbReference type="HAMAP-Rule" id="MF_02205"/>
    </source>
</evidence>
<dbReference type="InterPro" id="IPR045028">
    <property type="entry name" value="DinG/Rad3-like"/>
</dbReference>
<dbReference type="GO" id="GO:0003677">
    <property type="term" value="F:DNA binding"/>
    <property type="evidence" value="ECO:0007669"/>
    <property type="project" value="UniProtKB-UniRule"/>
</dbReference>
<keyword evidence="1 6" id="KW-0004">4Fe-4S</keyword>
<dbReference type="RefSeq" id="WP_229721733.1">
    <property type="nucleotide sequence ID" value="NZ_BMLT01000001.1"/>
</dbReference>
<evidence type="ECO:0000256" key="4">
    <source>
        <dbReference type="ARBA" id="ARBA00022840"/>
    </source>
</evidence>
<keyword evidence="6" id="KW-0411">Iron-sulfur</keyword>
<comment type="similarity">
    <text evidence="6">Belongs to the helicase family. DinG subfamily. Type 1 sub-subfamily.</text>
</comment>
<feature type="binding site" evidence="6">
    <location>
        <position position="219"/>
    </location>
    <ligand>
        <name>[4Fe-4S] cluster</name>
        <dbReference type="ChEBI" id="CHEBI:49883"/>
    </ligand>
</feature>
<evidence type="ECO:0000256" key="5">
    <source>
        <dbReference type="ARBA" id="ARBA00023125"/>
    </source>
</evidence>
<dbReference type="Pfam" id="PF13307">
    <property type="entry name" value="Helicase_C_2"/>
    <property type="match status" value="1"/>
</dbReference>